<protein>
    <recommendedName>
        <fullName evidence="3">C2 tensin-type domain-containing protein</fullName>
    </recommendedName>
</protein>
<dbReference type="SMART" id="SM01326">
    <property type="entry name" value="PTEN_C2"/>
    <property type="match status" value="1"/>
</dbReference>
<gene>
    <name evidence="4" type="primary">gb24034</name>
    <name evidence="4" type="ORF">PR202_gb24034</name>
</gene>
<dbReference type="SUPFAM" id="SSF49562">
    <property type="entry name" value="C2 domain (Calcium/lipid-binding domain, CaLB)"/>
    <property type="match status" value="1"/>
</dbReference>
<reference evidence="4" key="2">
    <citation type="submission" date="2021-12" db="EMBL/GenBank/DDBJ databases">
        <title>Resequencing data analysis of finger millet.</title>
        <authorList>
            <person name="Hatakeyama M."/>
            <person name="Aluri S."/>
            <person name="Balachadran M.T."/>
            <person name="Sivarajan S.R."/>
            <person name="Poveda L."/>
            <person name="Shimizu-Inatsugi R."/>
            <person name="Schlapbach R."/>
            <person name="Sreeman S.M."/>
            <person name="Shimizu K.K."/>
        </authorList>
    </citation>
    <scope>NUCLEOTIDE SEQUENCE</scope>
</reference>
<sequence>MALFRRLFYRKPPDRLLEIADRVYVFDCCFSTETMDQYRYQNYLDGIIFQLREQFADSSLMVLNFRDEGKSLVSGIFSLYRITVKDYPCQYLGRPILPLDIISHFLRLTERWLMLEGQQNILLVHCEKGGWPVLAFMLAGLLLYRKQYKGEQRTLDMVYKQAPKELLQMLTRLNPQPSHLRYLAYICRMDDELGWPTQPIPFTLDCVILRRVPNFDGKGGCRPIIRVYGQDLLKPEKSCNAHSPSSKAKKHVRRYKQADNVPVKLNVGCFVQGDVVLECLHVNDGLDDERLMFRVMFNTFFIQSHVFLLNFEDIDVPWNADHQFTKNFKAEVLFSEFDAESDASTEAALDDDDNEEMEAGSADEFFEAEEIFSNADSHDGQKDADMLSVASTDNSTPSAEPRKISPFSNFELDIDIDESQNSQHDGIGLSLETVNDEKACTSTEAKINNKAAVVNSNLLAGTIGDGDSGISSSTCTDKENDSTFESGSPKPNTLISFSQDLSQIDNVLVKEVIISETNSPKDIQMIKEVIISEVTTPKQDGGSRENEYVTYENGLVIKQENRSKEKLSISDSNILVYEPSDEDNWVERPSSGEQQLQSSSTSPDVSSAEKEIKQLHAFNSNDPVKPTEEMDIPLTNSRRQPSDISPLKILPERSIFAAKLAPTSVNAQADSTDSSRLVLKKKAFLPLSTCSLFAPSSPRRNLFRSTSADLSSLSPSQTESRQTSVASTSGKDAVASSSVPPPPRPRISLIPSIKVPALVHPPLRPIRTVASLPSSSFEAFLDLAISSCSTSHTKHQEHVNPHPPAIPPPRQLHVPMTKETYLHSCGLTLPASSSYAPHPNDSCNQSDSSSPTFDHEQRRDDGSCSSSPDCRQTVLDLGDFSLTSPSKSSVGTIECLSGSSNFADEEVASRPGILTGMDVPASSNSTNSLLDTVTCFALPKISQYRASPPPVPPPLPPLPSSQLPYQEEAMLPKPQSPALLTSREGSEASKVSLLESATAIAAELSSSEHSEYTVEHMSGSTKDTASSLSPSILAAPSCLPFHGLSNDPSISTQKEVPFETCKEISRSEIINQVGKEHGGLPIMPPPPELPQPREHMKPPSAAASPPPPPPPPTSNARLRSSPCSSLPPPFLGEYFVESPPPLLPNRPSRPRKHINPNTPSSPLSPTGNVIPAPPPPPLHPQSLLNMLHLLFLKIQKIQLLIHFQKII</sequence>
<evidence type="ECO:0000256" key="1">
    <source>
        <dbReference type="ARBA" id="ARBA00022912"/>
    </source>
</evidence>
<dbReference type="Gene3D" id="2.60.40.1110">
    <property type="match status" value="1"/>
</dbReference>
<dbReference type="Gene3D" id="3.90.190.10">
    <property type="entry name" value="Protein tyrosine phosphatase superfamily"/>
    <property type="match status" value="1"/>
</dbReference>
<dbReference type="InterPro" id="IPR035892">
    <property type="entry name" value="C2_domain_sf"/>
</dbReference>
<evidence type="ECO:0000313" key="5">
    <source>
        <dbReference type="Proteomes" id="UP001054889"/>
    </source>
</evidence>
<feature type="compositionally biased region" description="Low complexity" evidence="2">
    <location>
        <begin position="706"/>
        <end position="716"/>
    </location>
</feature>
<feature type="compositionally biased region" description="Pro residues" evidence="2">
    <location>
        <begin position="1104"/>
        <end position="1113"/>
    </location>
</feature>
<evidence type="ECO:0000256" key="2">
    <source>
        <dbReference type="SAM" id="MobiDB-lite"/>
    </source>
</evidence>
<feature type="region of interest" description="Disordered" evidence="2">
    <location>
        <begin position="1005"/>
        <end position="1028"/>
    </location>
</feature>
<dbReference type="AlphaFoldDB" id="A0AAV5FLW9"/>
<feature type="region of interest" description="Disordered" evidence="2">
    <location>
        <begin position="1137"/>
        <end position="1176"/>
    </location>
</feature>
<feature type="compositionally biased region" description="Polar residues" evidence="2">
    <location>
        <begin position="717"/>
        <end position="730"/>
    </location>
</feature>
<feature type="compositionally biased region" description="Basic and acidic residues" evidence="2">
    <location>
        <begin position="853"/>
        <end position="862"/>
    </location>
</feature>
<feature type="region of interest" description="Disordered" evidence="2">
    <location>
        <begin position="583"/>
        <end position="644"/>
    </location>
</feature>
<dbReference type="EMBL" id="BQKI01000088">
    <property type="protein sequence ID" value="GJN35281.1"/>
    <property type="molecule type" value="Genomic_DNA"/>
</dbReference>
<feature type="region of interest" description="Disordered" evidence="2">
    <location>
        <begin position="836"/>
        <end position="868"/>
    </location>
</feature>
<evidence type="ECO:0000259" key="3">
    <source>
        <dbReference type="PROSITE" id="PS51182"/>
    </source>
</evidence>
<dbReference type="SUPFAM" id="SSF52799">
    <property type="entry name" value="(Phosphotyrosine protein) phosphatases II"/>
    <property type="match status" value="1"/>
</dbReference>
<dbReference type="GO" id="GO:0004721">
    <property type="term" value="F:phosphoprotein phosphatase activity"/>
    <property type="evidence" value="ECO:0007669"/>
    <property type="project" value="UniProtKB-KW"/>
</dbReference>
<evidence type="ECO:0000313" key="4">
    <source>
        <dbReference type="EMBL" id="GJN35281.1"/>
    </source>
</evidence>
<dbReference type="PANTHER" id="PTHR45733">
    <property type="entry name" value="FORMIN-J"/>
    <property type="match status" value="1"/>
</dbReference>
<organism evidence="4 5">
    <name type="scientific">Eleusine coracana subsp. coracana</name>
    <dbReference type="NCBI Taxonomy" id="191504"/>
    <lineage>
        <taxon>Eukaryota</taxon>
        <taxon>Viridiplantae</taxon>
        <taxon>Streptophyta</taxon>
        <taxon>Embryophyta</taxon>
        <taxon>Tracheophyta</taxon>
        <taxon>Spermatophyta</taxon>
        <taxon>Magnoliopsida</taxon>
        <taxon>Liliopsida</taxon>
        <taxon>Poales</taxon>
        <taxon>Poaceae</taxon>
        <taxon>PACMAD clade</taxon>
        <taxon>Chloridoideae</taxon>
        <taxon>Cynodonteae</taxon>
        <taxon>Eleusininae</taxon>
        <taxon>Eleusine</taxon>
    </lineage>
</organism>
<comment type="caution">
    <text evidence="4">The sequence shown here is derived from an EMBL/GenBank/DDBJ whole genome shotgun (WGS) entry which is preliminary data.</text>
</comment>
<dbReference type="InterPro" id="IPR029021">
    <property type="entry name" value="Prot-tyrosine_phosphatase-like"/>
</dbReference>
<feature type="compositionally biased region" description="Polar residues" evidence="2">
    <location>
        <begin position="634"/>
        <end position="643"/>
    </location>
</feature>
<dbReference type="PROSITE" id="PS51182">
    <property type="entry name" value="C2_TENSIN"/>
    <property type="match status" value="1"/>
</dbReference>
<dbReference type="InterPro" id="IPR051144">
    <property type="entry name" value="Formin_homology_domain"/>
</dbReference>
<dbReference type="InterPro" id="IPR014020">
    <property type="entry name" value="Tensin_C2-dom"/>
</dbReference>
<keyword evidence="1" id="KW-0904">Protein phosphatase</keyword>
<keyword evidence="5" id="KW-1185">Reference proteome</keyword>
<dbReference type="Proteomes" id="UP001054889">
    <property type="component" value="Unassembled WGS sequence"/>
</dbReference>
<proteinExistence type="predicted"/>
<feature type="compositionally biased region" description="Polar residues" evidence="2">
    <location>
        <begin position="591"/>
        <end position="605"/>
    </location>
</feature>
<feature type="region of interest" description="Disordered" evidence="2">
    <location>
        <begin position="465"/>
        <end position="491"/>
    </location>
</feature>
<reference evidence="4" key="1">
    <citation type="journal article" date="2018" name="DNA Res.">
        <title>Multiple hybrid de novo genome assembly of finger millet, an orphan allotetraploid crop.</title>
        <authorList>
            <person name="Hatakeyama M."/>
            <person name="Aluri S."/>
            <person name="Balachadran M.T."/>
            <person name="Sivarajan S.R."/>
            <person name="Patrignani A."/>
            <person name="Gruter S."/>
            <person name="Poveda L."/>
            <person name="Shimizu-Inatsugi R."/>
            <person name="Baeten J."/>
            <person name="Francoijs K.J."/>
            <person name="Nataraja K.N."/>
            <person name="Reddy Y.A.N."/>
            <person name="Phadnis S."/>
            <person name="Ravikumar R.L."/>
            <person name="Schlapbach R."/>
            <person name="Sreeman S.M."/>
            <person name="Shimizu K.K."/>
        </authorList>
    </citation>
    <scope>NUCLEOTIDE SEQUENCE</scope>
</reference>
<keyword evidence="1" id="KW-0378">Hydrolase</keyword>
<feature type="compositionally biased region" description="Polar residues" evidence="2">
    <location>
        <begin position="836"/>
        <end position="852"/>
    </location>
</feature>
<accession>A0AAV5FLW9</accession>
<feature type="region of interest" description="Disordered" evidence="2">
    <location>
        <begin position="706"/>
        <end position="745"/>
    </location>
</feature>
<name>A0AAV5FLW9_ELECO</name>
<dbReference type="PANTHER" id="PTHR45733:SF9">
    <property type="entry name" value="FORMIN-LIKE PROTEIN 12"/>
    <property type="match status" value="1"/>
</dbReference>
<dbReference type="Pfam" id="PF10409">
    <property type="entry name" value="PTEN_C2"/>
    <property type="match status" value="1"/>
</dbReference>
<feature type="domain" description="C2 tensin-type" evidence="3">
    <location>
        <begin position="199"/>
        <end position="337"/>
    </location>
</feature>
<feature type="region of interest" description="Disordered" evidence="2">
    <location>
        <begin position="1076"/>
        <end position="1125"/>
    </location>
</feature>
<feature type="compositionally biased region" description="Low complexity" evidence="2">
    <location>
        <begin position="1155"/>
        <end position="1170"/>
    </location>
</feature>